<reference evidence="1 2" key="1">
    <citation type="journal article" date="2016" name="Nat. Commun.">
        <title>Ectomycorrhizal ecology is imprinted in the genome of the dominant symbiotic fungus Cenococcum geophilum.</title>
        <authorList>
            <consortium name="DOE Joint Genome Institute"/>
            <person name="Peter M."/>
            <person name="Kohler A."/>
            <person name="Ohm R.A."/>
            <person name="Kuo A."/>
            <person name="Krutzmann J."/>
            <person name="Morin E."/>
            <person name="Arend M."/>
            <person name="Barry K.W."/>
            <person name="Binder M."/>
            <person name="Choi C."/>
            <person name="Clum A."/>
            <person name="Copeland A."/>
            <person name="Grisel N."/>
            <person name="Haridas S."/>
            <person name="Kipfer T."/>
            <person name="LaButti K."/>
            <person name="Lindquist E."/>
            <person name="Lipzen A."/>
            <person name="Maire R."/>
            <person name="Meier B."/>
            <person name="Mihaltcheva S."/>
            <person name="Molinier V."/>
            <person name="Murat C."/>
            <person name="Poggeler S."/>
            <person name="Quandt C.A."/>
            <person name="Sperisen C."/>
            <person name="Tritt A."/>
            <person name="Tisserant E."/>
            <person name="Crous P.W."/>
            <person name="Henrissat B."/>
            <person name="Nehls U."/>
            <person name="Egli S."/>
            <person name="Spatafora J.W."/>
            <person name="Grigoriev I.V."/>
            <person name="Martin F.M."/>
        </authorList>
    </citation>
    <scope>NUCLEOTIDE SEQUENCE [LARGE SCALE GENOMIC DNA]</scope>
    <source>
        <strain evidence="1 2">CBS 207.34</strain>
    </source>
</reference>
<dbReference type="OrthoDB" id="2117996at2759"/>
<evidence type="ECO:0000313" key="1">
    <source>
        <dbReference type="EMBL" id="OCL07947.1"/>
    </source>
</evidence>
<name>A0A8E2EZU2_9PEZI</name>
<keyword evidence="2" id="KW-1185">Reference proteome</keyword>
<feature type="non-terminal residue" evidence="1">
    <location>
        <position position="103"/>
    </location>
</feature>
<sequence>VAEAANLWAQDVSAVSLFLTTASTLSGVDFTNQAASALESENDELVHKQILDNVLSGNPFVQAANNTLVEQGTFQAVVSLLQDMVSNGASRVGDVEAINNIRC</sequence>
<accession>A0A8E2EZU2</accession>
<organism evidence="1 2">
    <name type="scientific">Glonium stellatum</name>
    <dbReference type="NCBI Taxonomy" id="574774"/>
    <lineage>
        <taxon>Eukaryota</taxon>
        <taxon>Fungi</taxon>
        <taxon>Dikarya</taxon>
        <taxon>Ascomycota</taxon>
        <taxon>Pezizomycotina</taxon>
        <taxon>Dothideomycetes</taxon>
        <taxon>Pleosporomycetidae</taxon>
        <taxon>Gloniales</taxon>
        <taxon>Gloniaceae</taxon>
        <taxon>Glonium</taxon>
    </lineage>
</organism>
<proteinExistence type="predicted"/>
<dbReference type="AlphaFoldDB" id="A0A8E2EZU2"/>
<dbReference type="EMBL" id="KV749750">
    <property type="protein sequence ID" value="OCL07947.1"/>
    <property type="molecule type" value="Genomic_DNA"/>
</dbReference>
<evidence type="ECO:0000313" key="2">
    <source>
        <dbReference type="Proteomes" id="UP000250140"/>
    </source>
</evidence>
<dbReference type="Proteomes" id="UP000250140">
    <property type="component" value="Unassembled WGS sequence"/>
</dbReference>
<protein>
    <submittedName>
        <fullName evidence="1">Uncharacterized protein</fullName>
    </submittedName>
</protein>
<feature type="non-terminal residue" evidence="1">
    <location>
        <position position="1"/>
    </location>
</feature>
<gene>
    <name evidence="1" type="ORF">AOQ84DRAFT_266223</name>
</gene>